<dbReference type="SUPFAM" id="SSF161111">
    <property type="entry name" value="Cation efflux protein transmembrane domain-like"/>
    <property type="match status" value="1"/>
</dbReference>
<dbReference type="InterPro" id="IPR058533">
    <property type="entry name" value="Cation_efflux_TM"/>
</dbReference>
<dbReference type="OrthoDB" id="9806522at2"/>
<accession>A0A3Q9HNL3</accession>
<dbReference type="FunFam" id="1.20.1510.10:FF:000006">
    <property type="entry name" value="Divalent cation efflux transporter"/>
    <property type="match status" value="1"/>
</dbReference>
<evidence type="ECO:0000259" key="9">
    <source>
        <dbReference type="Pfam" id="PF16916"/>
    </source>
</evidence>
<evidence type="ECO:0000259" key="8">
    <source>
        <dbReference type="Pfam" id="PF01545"/>
    </source>
</evidence>
<evidence type="ECO:0000313" key="11">
    <source>
        <dbReference type="Proteomes" id="UP000267250"/>
    </source>
</evidence>
<protein>
    <submittedName>
        <fullName evidence="10">Uncharacterized protein</fullName>
    </submittedName>
</protein>
<dbReference type="InterPro" id="IPR027470">
    <property type="entry name" value="Cation_efflux_CTD"/>
</dbReference>
<feature type="domain" description="Cation efflux protein cytoplasmic" evidence="9">
    <location>
        <begin position="213"/>
        <end position="289"/>
    </location>
</feature>
<dbReference type="Proteomes" id="UP000267250">
    <property type="component" value="Chromosome"/>
</dbReference>
<dbReference type="SUPFAM" id="SSF160240">
    <property type="entry name" value="Cation efflux protein cytoplasmic domain-like"/>
    <property type="match status" value="1"/>
</dbReference>
<evidence type="ECO:0000256" key="7">
    <source>
        <dbReference type="SAM" id="Phobius"/>
    </source>
</evidence>
<comment type="similarity">
    <text evidence="2">Belongs to the cation diffusion facilitator (CDF) transporter (TC 2.A.4) family.</text>
</comment>
<dbReference type="RefSeq" id="WP_127015461.1">
    <property type="nucleotide sequence ID" value="NZ_CP016379.1"/>
</dbReference>
<dbReference type="InterPro" id="IPR002524">
    <property type="entry name" value="Cation_efflux"/>
</dbReference>
<dbReference type="PANTHER" id="PTHR43840">
    <property type="entry name" value="MITOCHONDRIAL METAL TRANSPORTER 1-RELATED"/>
    <property type="match status" value="1"/>
</dbReference>
<evidence type="ECO:0000256" key="6">
    <source>
        <dbReference type="ARBA" id="ARBA00023136"/>
    </source>
</evidence>
<dbReference type="GO" id="GO:0008324">
    <property type="term" value="F:monoatomic cation transmembrane transporter activity"/>
    <property type="evidence" value="ECO:0007669"/>
    <property type="project" value="InterPro"/>
</dbReference>
<dbReference type="GO" id="GO:0016020">
    <property type="term" value="C:membrane"/>
    <property type="evidence" value="ECO:0007669"/>
    <property type="project" value="UniProtKB-SubCell"/>
</dbReference>
<dbReference type="Pfam" id="PF16916">
    <property type="entry name" value="ZT_dimer"/>
    <property type="match status" value="1"/>
</dbReference>
<dbReference type="Pfam" id="PF01545">
    <property type="entry name" value="Cation_efflux"/>
    <property type="match status" value="1"/>
</dbReference>
<reference evidence="10 11" key="1">
    <citation type="submission" date="2016-07" db="EMBL/GenBank/DDBJ databases">
        <title>Genome and transcriptome analysis of iron-reducing fermentative bacteria Anoxybacter fermentans.</title>
        <authorList>
            <person name="Zeng X."/>
            <person name="Shao Z."/>
        </authorList>
    </citation>
    <scope>NUCLEOTIDE SEQUENCE [LARGE SCALE GENOMIC DNA]</scope>
    <source>
        <strain evidence="10 11">DY22613</strain>
    </source>
</reference>
<evidence type="ECO:0000256" key="5">
    <source>
        <dbReference type="ARBA" id="ARBA00022989"/>
    </source>
</evidence>
<dbReference type="Gene3D" id="1.20.1510.10">
    <property type="entry name" value="Cation efflux protein transmembrane domain"/>
    <property type="match status" value="1"/>
</dbReference>
<evidence type="ECO:0000256" key="1">
    <source>
        <dbReference type="ARBA" id="ARBA00004141"/>
    </source>
</evidence>
<comment type="subcellular location">
    <subcellularLocation>
        <location evidence="1">Membrane</location>
        <topology evidence="1">Multi-pass membrane protein</topology>
    </subcellularLocation>
</comment>
<evidence type="ECO:0000256" key="2">
    <source>
        <dbReference type="ARBA" id="ARBA00008114"/>
    </source>
</evidence>
<name>A0A3Q9HNL3_9FIRM</name>
<evidence type="ECO:0000313" key="10">
    <source>
        <dbReference type="EMBL" id="AZR72133.1"/>
    </source>
</evidence>
<proteinExistence type="inferred from homology"/>
<gene>
    <name evidence="10" type="ORF">BBF96_01220</name>
</gene>
<dbReference type="PANTHER" id="PTHR43840:SF15">
    <property type="entry name" value="MITOCHONDRIAL METAL TRANSPORTER 1-RELATED"/>
    <property type="match status" value="1"/>
</dbReference>
<keyword evidence="4 7" id="KW-0812">Transmembrane</keyword>
<organism evidence="10 11">
    <name type="scientific">Anoxybacter fermentans</name>
    <dbReference type="NCBI Taxonomy" id="1323375"/>
    <lineage>
        <taxon>Bacteria</taxon>
        <taxon>Bacillati</taxon>
        <taxon>Bacillota</taxon>
        <taxon>Clostridia</taxon>
        <taxon>Halanaerobiales</taxon>
        <taxon>Anoxybacter</taxon>
    </lineage>
</organism>
<evidence type="ECO:0000256" key="4">
    <source>
        <dbReference type="ARBA" id="ARBA00022692"/>
    </source>
</evidence>
<keyword evidence="6 7" id="KW-0472">Membrane</keyword>
<feature type="domain" description="Cation efflux protein transmembrane" evidence="8">
    <location>
        <begin position="14"/>
        <end position="207"/>
    </location>
</feature>
<keyword evidence="5 7" id="KW-1133">Transmembrane helix</keyword>
<sequence>MDIQEREAVGKRVLIVTIIGNVILTILKAIAGFLSGSTAMISDAVHSLSDILSTVVAMIGIKISSLPADEDHHYGHGRAEAVATKILAMLIVFTGLGIGWAAVEGLIRGDYTIPGQAALWAALISIVSKEWMYRYTRKKGEEIKSNALIADAHHHRSDAFSSITALIGIAGGRLGYPILDPIAGLIVAVLVVKIGAELYWESIQELVDRAPAREILKEIARATVYTEGVINVHDIKARTHGPHVYVDLTICVNRFLPVYKGHEIAHATVDHIKKHLPEVKDVLVHVNPCVHVINEDDYHLYCNECSVLPRGELLLGFDAKERVYENRKKYRLQDNE</sequence>
<dbReference type="InterPro" id="IPR027469">
    <property type="entry name" value="Cation_efflux_TMD_sf"/>
</dbReference>
<dbReference type="EMBL" id="CP016379">
    <property type="protein sequence ID" value="AZR72133.1"/>
    <property type="molecule type" value="Genomic_DNA"/>
</dbReference>
<dbReference type="Gene3D" id="3.30.70.1350">
    <property type="entry name" value="Cation efflux protein, cytoplasmic domain"/>
    <property type="match status" value="1"/>
</dbReference>
<dbReference type="InterPro" id="IPR036837">
    <property type="entry name" value="Cation_efflux_CTD_sf"/>
</dbReference>
<feature type="transmembrane region" description="Helical" evidence="7">
    <location>
        <begin position="12"/>
        <end position="34"/>
    </location>
</feature>
<dbReference type="NCBIfam" id="TIGR01297">
    <property type="entry name" value="CDF"/>
    <property type="match status" value="1"/>
</dbReference>
<dbReference type="KEGG" id="aft:BBF96_01220"/>
<keyword evidence="3" id="KW-0813">Transport</keyword>
<keyword evidence="11" id="KW-1185">Reference proteome</keyword>
<dbReference type="InterPro" id="IPR050291">
    <property type="entry name" value="CDF_Transporter"/>
</dbReference>
<evidence type="ECO:0000256" key="3">
    <source>
        <dbReference type="ARBA" id="ARBA00022448"/>
    </source>
</evidence>
<dbReference type="AlphaFoldDB" id="A0A3Q9HNL3"/>
<feature type="transmembrane region" description="Helical" evidence="7">
    <location>
        <begin position="82"/>
        <end position="103"/>
    </location>
</feature>